<dbReference type="Proteomes" id="UP000076874">
    <property type="component" value="Unassembled WGS sequence"/>
</dbReference>
<evidence type="ECO:0000313" key="3">
    <source>
        <dbReference type="Proteomes" id="UP000076874"/>
    </source>
</evidence>
<accession>A0A167LSF7</accession>
<dbReference type="EMBL" id="AZHD01000029">
    <property type="protein sequence ID" value="OAA53444.1"/>
    <property type="molecule type" value="Genomic_DNA"/>
</dbReference>
<evidence type="ECO:0000256" key="1">
    <source>
        <dbReference type="SAM" id="MobiDB-lite"/>
    </source>
</evidence>
<proteinExistence type="predicted"/>
<comment type="caution">
    <text evidence="2">The sequence shown here is derived from an EMBL/GenBank/DDBJ whole genome shotgun (WGS) entry which is preliminary data.</text>
</comment>
<protein>
    <submittedName>
        <fullName evidence="2">Uncharacterized protein</fullName>
    </submittedName>
</protein>
<gene>
    <name evidence="2" type="ORF">SPI_09372</name>
</gene>
<organism evidence="2 3">
    <name type="scientific">Niveomyces insectorum RCEF 264</name>
    <dbReference type="NCBI Taxonomy" id="1081102"/>
    <lineage>
        <taxon>Eukaryota</taxon>
        <taxon>Fungi</taxon>
        <taxon>Dikarya</taxon>
        <taxon>Ascomycota</taxon>
        <taxon>Pezizomycotina</taxon>
        <taxon>Sordariomycetes</taxon>
        <taxon>Hypocreomycetidae</taxon>
        <taxon>Hypocreales</taxon>
        <taxon>Cordycipitaceae</taxon>
        <taxon>Niveomyces</taxon>
    </lineage>
</organism>
<name>A0A167LSF7_9HYPO</name>
<sequence>MATSFPARGSAFQAFSALVDGPSGGGGGGGNERPDAALGLSAFGGFKPLDARLGGSQVLEVPPAGQPRQPDLQLDAYRVWSRLVETGRNGDDDDENNNAYLAGLWRRHLPYHLLWWCQRDGDEGDSEFEGTDDEGIEDDEDDEHYEAGGDENEDNQI</sequence>
<keyword evidence="3" id="KW-1185">Reference proteome</keyword>
<dbReference type="AlphaFoldDB" id="A0A167LSF7"/>
<evidence type="ECO:0000313" key="2">
    <source>
        <dbReference type="EMBL" id="OAA53444.1"/>
    </source>
</evidence>
<reference evidence="2 3" key="1">
    <citation type="journal article" date="2016" name="Genome Biol. Evol.">
        <title>Divergent and convergent evolution of fungal pathogenicity.</title>
        <authorList>
            <person name="Shang Y."/>
            <person name="Xiao G."/>
            <person name="Zheng P."/>
            <person name="Cen K."/>
            <person name="Zhan S."/>
            <person name="Wang C."/>
        </authorList>
    </citation>
    <scope>NUCLEOTIDE SEQUENCE [LARGE SCALE GENOMIC DNA]</scope>
    <source>
        <strain evidence="2 3">RCEF 264</strain>
    </source>
</reference>
<feature type="region of interest" description="Disordered" evidence="1">
    <location>
        <begin position="122"/>
        <end position="157"/>
    </location>
</feature>